<evidence type="ECO:0008006" key="4">
    <source>
        <dbReference type="Google" id="ProtNLM"/>
    </source>
</evidence>
<organism evidence="2 3">
    <name type="scientific">Candidatus Lokiarchaeum ossiferum</name>
    <dbReference type="NCBI Taxonomy" id="2951803"/>
    <lineage>
        <taxon>Archaea</taxon>
        <taxon>Promethearchaeati</taxon>
        <taxon>Promethearchaeota</taxon>
        <taxon>Promethearchaeia</taxon>
        <taxon>Promethearchaeales</taxon>
        <taxon>Promethearchaeaceae</taxon>
        <taxon>Candidatus Lokiarchaeum</taxon>
    </lineage>
</organism>
<keyword evidence="3" id="KW-1185">Reference proteome</keyword>
<keyword evidence="1" id="KW-0812">Transmembrane</keyword>
<dbReference type="EMBL" id="CP104013">
    <property type="protein sequence ID" value="UYP44394.1"/>
    <property type="molecule type" value="Genomic_DNA"/>
</dbReference>
<feature type="transmembrane region" description="Helical" evidence="1">
    <location>
        <begin position="46"/>
        <end position="67"/>
    </location>
</feature>
<feature type="transmembrane region" description="Helical" evidence="1">
    <location>
        <begin position="168"/>
        <end position="187"/>
    </location>
</feature>
<feature type="transmembrane region" description="Helical" evidence="1">
    <location>
        <begin position="208"/>
        <end position="230"/>
    </location>
</feature>
<name>A0ABY6HLK5_9ARCH</name>
<feature type="transmembrane region" description="Helical" evidence="1">
    <location>
        <begin position="79"/>
        <end position="108"/>
    </location>
</feature>
<feature type="transmembrane region" description="Helical" evidence="1">
    <location>
        <begin position="129"/>
        <end position="148"/>
    </location>
</feature>
<keyword evidence="1" id="KW-0472">Membrane</keyword>
<gene>
    <name evidence="2" type="ORF">NEF87_000679</name>
</gene>
<sequence length="287" mass="33168">MSSINPNSSERTGSIPLSISEEVKLDFKLSLQAFRNNVKAFMGTELFAFLFFVVGMLISVLITLIYLKVKVEEIAEPLVILMLLPGFLISIWLFQAMLTCQYGLAFDIMSSGDMFAEFKGSFSYFKRFWWQYPLLSLIFTLSGFFTQFDLPIKFFITEVNVQIMLYTPLTYCLTVLFIEIFPSLTSSSNLKASFKENFLILKQNPKRLLATWGIFYIIFQFIPSIVIFIISLLSNLLFEELITIIIFITLIIVMLFWMFVIGYPVMTLIATRIYNSTKESGNNKRME</sequence>
<reference evidence="2" key="1">
    <citation type="submission" date="2022-09" db="EMBL/GenBank/DDBJ databases">
        <title>Actin cytoskeleton and complex cell architecture in an #Asgard archaeon.</title>
        <authorList>
            <person name="Ponce Toledo R.I."/>
            <person name="Schleper C."/>
            <person name="Rodrigues Oliveira T."/>
            <person name="Wollweber F."/>
            <person name="Xu J."/>
            <person name="Rittmann S."/>
            <person name="Klingl A."/>
            <person name="Pilhofer M."/>
        </authorList>
    </citation>
    <scope>NUCLEOTIDE SEQUENCE</scope>
    <source>
        <strain evidence="2">B-35</strain>
    </source>
</reference>
<dbReference type="Proteomes" id="UP001208689">
    <property type="component" value="Chromosome"/>
</dbReference>
<evidence type="ECO:0000313" key="3">
    <source>
        <dbReference type="Proteomes" id="UP001208689"/>
    </source>
</evidence>
<feature type="transmembrane region" description="Helical" evidence="1">
    <location>
        <begin position="242"/>
        <end position="266"/>
    </location>
</feature>
<keyword evidence="1" id="KW-1133">Transmembrane helix</keyword>
<evidence type="ECO:0000313" key="2">
    <source>
        <dbReference type="EMBL" id="UYP44394.1"/>
    </source>
</evidence>
<protein>
    <recommendedName>
        <fullName evidence="4">Glycerophosphoryl diester phosphodiesterase membrane domain-containing protein</fullName>
    </recommendedName>
</protein>
<evidence type="ECO:0000256" key="1">
    <source>
        <dbReference type="SAM" id="Phobius"/>
    </source>
</evidence>
<proteinExistence type="predicted"/>
<accession>A0ABY6HLK5</accession>